<dbReference type="PANTHER" id="PTHR34719:SF2">
    <property type="entry name" value="NICKEL-RESPONSIVE REGULATOR"/>
    <property type="match status" value="1"/>
</dbReference>
<feature type="domain" description="Transcription factor NikR nickel binding C-terminal" evidence="1">
    <location>
        <begin position="73"/>
        <end position="149"/>
    </location>
</feature>
<evidence type="ECO:0000313" key="3">
    <source>
        <dbReference type="Proteomes" id="UP000289708"/>
    </source>
</evidence>
<reference evidence="2 3" key="1">
    <citation type="submission" date="2018-12" db="EMBL/GenBank/DDBJ databases">
        <title>bacterium Hansschlegelia zhihuaiae S113.</title>
        <authorList>
            <person name="He J."/>
        </authorList>
    </citation>
    <scope>NUCLEOTIDE SEQUENCE [LARGE SCALE GENOMIC DNA]</scope>
    <source>
        <strain evidence="2 3">S 113</strain>
    </source>
</reference>
<dbReference type="SUPFAM" id="SSF55021">
    <property type="entry name" value="ACT-like"/>
    <property type="match status" value="1"/>
</dbReference>
<dbReference type="Pfam" id="PF08753">
    <property type="entry name" value="NikR_C"/>
    <property type="match status" value="1"/>
</dbReference>
<dbReference type="PANTHER" id="PTHR34719">
    <property type="entry name" value="NICKEL-RESPONSIVE REGULATOR"/>
    <property type="match status" value="1"/>
</dbReference>
<dbReference type="Proteomes" id="UP000289708">
    <property type="component" value="Unassembled WGS sequence"/>
</dbReference>
<sequence>MAEGRGRGSRGAAADGRRDALDRVSLSLPAALVRDIDAMTARRKFASRSQAVAETLHRALVDDRTELGEEVMVGSITLFYGQLSTGVEQRLGDLQRAHIDEVIASFHVHLTENRTLETVLVQGPAHKLQAIADEMIAVRGVISGRLHVVAAIIPQLHPFIRDGVQRG</sequence>
<dbReference type="GO" id="GO:0003677">
    <property type="term" value="F:DNA binding"/>
    <property type="evidence" value="ECO:0007669"/>
    <property type="project" value="TreeGrafter"/>
</dbReference>
<dbReference type="InterPro" id="IPR027271">
    <property type="entry name" value="Acetolactate_synth/TF_NikR_C"/>
</dbReference>
<accession>A0A4Q0MIB9</accession>
<dbReference type="InterPro" id="IPR050192">
    <property type="entry name" value="CopG/NikR_regulator"/>
</dbReference>
<dbReference type="AlphaFoldDB" id="A0A4Q0MIB9"/>
<comment type="caution">
    <text evidence="2">The sequence shown here is derived from an EMBL/GenBank/DDBJ whole genome shotgun (WGS) entry which is preliminary data.</text>
</comment>
<dbReference type="Gene3D" id="1.10.1220.10">
    <property type="entry name" value="Met repressor-like"/>
    <property type="match status" value="1"/>
</dbReference>
<dbReference type="InterPro" id="IPR013321">
    <property type="entry name" value="Arc_rbn_hlx_hlx"/>
</dbReference>
<organism evidence="2 3">
    <name type="scientific">Hansschlegelia zhihuaiae</name>
    <dbReference type="NCBI Taxonomy" id="405005"/>
    <lineage>
        <taxon>Bacteria</taxon>
        <taxon>Pseudomonadati</taxon>
        <taxon>Pseudomonadota</taxon>
        <taxon>Alphaproteobacteria</taxon>
        <taxon>Hyphomicrobiales</taxon>
        <taxon>Methylopilaceae</taxon>
        <taxon>Hansschlegelia</taxon>
    </lineage>
</organism>
<dbReference type="GO" id="GO:0006355">
    <property type="term" value="P:regulation of DNA-templated transcription"/>
    <property type="evidence" value="ECO:0007669"/>
    <property type="project" value="InterPro"/>
</dbReference>
<protein>
    <submittedName>
        <fullName evidence="2">CopG family ribbon-helix-helix protein</fullName>
    </submittedName>
</protein>
<dbReference type="EMBL" id="RYFI01000010">
    <property type="protein sequence ID" value="RXF73073.1"/>
    <property type="molecule type" value="Genomic_DNA"/>
</dbReference>
<keyword evidence="3" id="KW-1185">Reference proteome</keyword>
<evidence type="ECO:0000313" key="2">
    <source>
        <dbReference type="EMBL" id="RXF73073.1"/>
    </source>
</evidence>
<gene>
    <name evidence="2" type="ORF">EK403_11315</name>
</gene>
<name>A0A4Q0MIB9_9HYPH</name>
<evidence type="ECO:0000259" key="1">
    <source>
        <dbReference type="Pfam" id="PF08753"/>
    </source>
</evidence>
<dbReference type="CDD" id="cd22231">
    <property type="entry name" value="RHH_NikR_HicB-like"/>
    <property type="match status" value="1"/>
</dbReference>
<dbReference type="InterPro" id="IPR045865">
    <property type="entry name" value="ACT-like_dom_sf"/>
</dbReference>
<dbReference type="Gene3D" id="3.30.70.1150">
    <property type="entry name" value="ACT-like. Chain A, domain 2"/>
    <property type="match status" value="1"/>
</dbReference>
<proteinExistence type="predicted"/>
<dbReference type="InterPro" id="IPR014864">
    <property type="entry name" value="TF_NikR_Ni-bd_C"/>
</dbReference>
<dbReference type="OrthoDB" id="9806294at2"/>